<accession>A0A0F7EEN8</accession>
<dbReference type="Pfam" id="PF08862">
    <property type="entry name" value="DUF1829"/>
    <property type="match status" value="1"/>
</dbReference>
<sequence length="256" mass="29575">MMELGIQLKNNYLNWLREKIILNDLGSAIEITTPLLDRHNDHLQIFVIPQGNEFKITDDGYIINDLLMSGCDIGSSKKRREILQTILNGYGVSRSSDDELFIISRIEDFPQKKHMLLQAMISVNDMFVTSKPTIQSLFYEDVENLLDEHDIRYTDNVNFTGKSSYIHKFDFVVPKSKKSPERIIQTMNSPTKDRTQSLLFAWSDTRETRKNDSTLYAFLNDSDKSVSGEIVGALESYDIKPVLWSEREKYIEELCA</sequence>
<proteinExistence type="predicted"/>
<dbReference type="AlphaFoldDB" id="A0A0F7EEN8"/>
<evidence type="ECO:0008006" key="4">
    <source>
        <dbReference type="Google" id="ProtNLM"/>
    </source>
</evidence>
<dbReference type="Pfam" id="PF08861">
    <property type="entry name" value="DUF1828"/>
    <property type="match status" value="1"/>
</dbReference>
<name>A0A0F7EEN8_BRELA</name>
<reference evidence="3" key="1">
    <citation type="submission" date="2015-03" db="EMBL/GenBank/DDBJ databases">
        <title>MIGS Cultured Bacterial/Archaeal sample from Brevibacillus laterosporus.</title>
        <authorList>
            <person name="Zeng D."/>
            <person name="Zhu L."/>
            <person name="Dong G."/>
            <person name="Ye W."/>
            <person name="Ren D."/>
            <person name="Wu L."/>
            <person name="Xu J."/>
            <person name="Li G."/>
            <person name="Guo L."/>
        </authorList>
    </citation>
    <scope>NUCLEOTIDE SEQUENCE</scope>
    <source>
        <strain evidence="3">B9</strain>
    </source>
</reference>
<gene>
    <name evidence="3" type="ORF">EX87_02510</name>
</gene>
<evidence type="ECO:0000259" key="2">
    <source>
        <dbReference type="Pfam" id="PF08862"/>
    </source>
</evidence>
<evidence type="ECO:0000259" key="1">
    <source>
        <dbReference type="Pfam" id="PF08861"/>
    </source>
</evidence>
<dbReference type="EMBL" id="CP011074">
    <property type="protein sequence ID" value="AKF92674.1"/>
    <property type="molecule type" value="Genomic_DNA"/>
</dbReference>
<feature type="domain" description="DUF1829" evidence="2">
    <location>
        <begin position="161"/>
        <end position="247"/>
    </location>
</feature>
<dbReference type="InterPro" id="IPR014960">
    <property type="entry name" value="DUF1828"/>
</dbReference>
<dbReference type="RefSeq" id="WP_031411295.1">
    <property type="nucleotide sequence ID" value="NZ_CP011074.1"/>
</dbReference>
<dbReference type="InterPro" id="IPR014961">
    <property type="entry name" value="DUF1829"/>
</dbReference>
<feature type="domain" description="DUF1828" evidence="1">
    <location>
        <begin position="33"/>
        <end position="123"/>
    </location>
</feature>
<protein>
    <recommendedName>
        <fullName evidence="4">DUF1829 domain-containing protein</fullName>
    </recommendedName>
</protein>
<organism evidence="3">
    <name type="scientific">Brevibacillus laterosporus</name>
    <name type="common">Bacillus laterosporus</name>
    <dbReference type="NCBI Taxonomy" id="1465"/>
    <lineage>
        <taxon>Bacteria</taxon>
        <taxon>Bacillati</taxon>
        <taxon>Bacillota</taxon>
        <taxon>Bacilli</taxon>
        <taxon>Bacillales</taxon>
        <taxon>Paenibacillaceae</taxon>
        <taxon>Brevibacillus</taxon>
    </lineage>
</organism>
<evidence type="ECO:0000313" key="3">
    <source>
        <dbReference type="EMBL" id="AKF92674.1"/>
    </source>
</evidence>